<dbReference type="PATRIC" id="fig|1415166.3.peg.5005"/>
<dbReference type="HOGENOM" id="CLU_097170_1_0_11"/>
<accession>W5TKY4</accession>
<gene>
    <name evidence="2" type="ORF">NONO_c48540</name>
</gene>
<keyword evidence="3" id="KW-1185">Reference proteome</keyword>
<dbReference type="OrthoDB" id="3821358at2"/>
<dbReference type="AlphaFoldDB" id="W5TKY4"/>
<evidence type="ECO:0000313" key="2">
    <source>
        <dbReference type="EMBL" id="AHH19638.1"/>
    </source>
</evidence>
<reference evidence="2 3" key="1">
    <citation type="journal article" date="2014" name="Appl. Environ. Microbiol.">
        <title>Insights into the Microbial Degradation of Rubber and Gutta-Percha by Analysis of the Complete Genome of Nocardia nova SH22a.</title>
        <authorList>
            <person name="Luo Q."/>
            <person name="Hiessl S."/>
            <person name="Poehlein A."/>
            <person name="Daniel R."/>
            <person name="Steinbuchel A."/>
        </authorList>
    </citation>
    <scope>NUCLEOTIDE SEQUENCE [LARGE SCALE GENOMIC DNA]</scope>
    <source>
        <strain evidence="2">SH22a</strain>
    </source>
</reference>
<evidence type="ECO:0000259" key="1">
    <source>
        <dbReference type="Pfam" id="PF21806"/>
    </source>
</evidence>
<dbReference type="InterPro" id="IPR049244">
    <property type="entry name" value="DUF6879"/>
</dbReference>
<evidence type="ECO:0000313" key="3">
    <source>
        <dbReference type="Proteomes" id="UP000019150"/>
    </source>
</evidence>
<proteinExistence type="predicted"/>
<feature type="domain" description="DUF6879" evidence="1">
    <location>
        <begin position="7"/>
        <end position="171"/>
    </location>
</feature>
<dbReference type="Proteomes" id="UP000019150">
    <property type="component" value="Chromosome"/>
</dbReference>
<dbReference type="STRING" id="1415166.NONO_c48540"/>
<dbReference type="RefSeq" id="WP_025351032.1">
    <property type="nucleotide sequence ID" value="NZ_CP006850.1"/>
</dbReference>
<dbReference type="EMBL" id="CP006850">
    <property type="protein sequence ID" value="AHH19638.1"/>
    <property type="molecule type" value="Genomic_DNA"/>
</dbReference>
<organism evidence="2 3">
    <name type="scientific">Nocardia nova SH22a</name>
    <dbReference type="NCBI Taxonomy" id="1415166"/>
    <lineage>
        <taxon>Bacteria</taxon>
        <taxon>Bacillati</taxon>
        <taxon>Actinomycetota</taxon>
        <taxon>Actinomycetes</taxon>
        <taxon>Mycobacteriales</taxon>
        <taxon>Nocardiaceae</taxon>
        <taxon>Nocardia</taxon>
    </lineage>
</organism>
<dbReference type="Pfam" id="PF21806">
    <property type="entry name" value="DUF6879"/>
    <property type="match status" value="1"/>
</dbReference>
<dbReference type="KEGG" id="nno:NONO_c48540"/>
<protein>
    <recommendedName>
        <fullName evidence="1">DUF6879 domain-containing protein</fullName>
    </recommendedName>
</protein>
<dbReference type="eggNOG" id="ENOG5032UPC">
    <property type="taxonomic scope" value="Bacteria"/>
</dbReference>
<sequence length="176" mass="20377">MLLLEGEAFDNLLRTCRREAFHLEVKDSYSTPNETEPFANFLDDGPPDDYSWLRDWLDLVKETTTRGVSVRRARVVTVPHTDYTRWLLDVSFQNAAAGEEIRYLSRHLVDAEKLTVDDWWLFDQESVAFTVFEPSGAWRGGAFTTDPRIVDYCVQVWNRVWDSAVPHADYATLGIR</sequence>
<name>W5TKY4_9NOCA</name>